<evidence type="ECO:0000313" key="2">
    <source>
        <dbReference type="Proteomes" id="UP000321618"/>
    </source>
</evidence>
<reference evidence="1 2" key="1">
    <citation type="submission" date="2019-07" db="EMBL/GenBank/DDBJ databases">
        <title>Whole genome shotgun sequence of Lactobacillus crustorum NBRC 107159.</title>
        <authorList>
            <person name="Hosoyama A."/>
            <person name="Uohara A."/>
            <person name="Ohji S."/>
            <person name="Ichikawa N."/>
        </authorList>
    </citation>
    <scope>NUCLEOTIDE SEQUENCE [LARGE SCALE GENOMIC DNA]</scope>
    <source>
        <strain evidence="1 2">NBRC 107159</strain>
    </source>
</reference>
<comment type="caution">
    <text evidence="1">The sequence shown here is derived from an EMBL/GenBank/DDBJ whole genome shotgun (WGS) entry which is preliminary data.</text>
</comment>
<dbReference type="AlphaFoldDB" id="A0AB34AB70"/>
<organism evidence="1 2">
    <name type="scientific">Companilactobacillus crustorum</name>
    <dbReference type="NCBI Taxonomy" id="392416"/>
    <lineage>
        <taxon>Bacteria</taxon>
        <taxon>Bacillati</taxon>
        <taxon>Bacillota</taxon>
        <taxon>Bacilli</taxon>
        <taxon>Lactobacillales</taxon>
        <taxon>Lactobacillaceae</taxon>
        <taxon>Companilactobacillus</taxon>
    </lineage>
</organism>
<evidence type="ECO:0008006" key="3">
    <source>
        <dbReference type="Google" id="ProtNLM"/>
    </source>
</evidence>
<dbReference type="Proteomes" id="UP000321618">
    <property type="component" value="Unassembled WGS sequence"/>
</dbReference>
<sequence length="54" mass="6547">MIKYSPKLKLNIFKKKFPICKDIREFKAISNIYVNWFSNLANLKKDKDMTYMNI</sequence>
<proteinExistence type="predicted"/>
<name>A0AB34AB70_9LACO</name>
<protein>
    <recommendedName>
        <fullName evidence="3">Transposase</fullName>
    </recommendedName>
</protein>
<evidence type="ECO:0000313" key="1">
    <source>
        <dbReference type="EMBL" id="GEO76543.1"/>
    </source>
</evidence>
<accession>A0AB34AB70</accession>
<dbReference type="EMBL" id="BJZM01000017">
    <property type="protein sequence ID" value="GEO76543.1"/>
    <property type="molecule type" value="Genomic_DNA"/>
</dbReference>
<gene>
    <name evidence="1" type="ORF">LCR01_09860</name>
</gene>